<dbReference type="InterPro" id="IPR006531">
    <property type="entry name" value="Gp5/Vgr_OB"/>
</dbReference>
<reference evidence="3 4" key="1">
    <citation type="submission" date="2021-06" db="EMBL/GenBank/DDBJ databases">
        <title>Microbial metabolic specificity influences pelagic lipid remineralization.</title>
        <authorList>
            <person name="Behrendt L."/>
            <person name="Hunter J.E."/>
            <person name="Alcolombri U."/>
            <person name="Smriga S."/>
            <person name="Mincer T."/>
            <person name="Lowenstein D.P."/>
            <person name="Peaudecerf F.J."/>
            <person name="Fernandez V.I."/>
            <person name="Fredricks H."/>
            <person name="Almblad H."/>
            <person name="Harrison J.J."/>
            <person name="Stocker R."/>
            <person name="Van Mooy B.A.S."/>
        </authorList>
    </citation>
    <scope>NUCLEOTIDE SEQUENCE [LARGE SCALE GENOMIC DNA]</scope>
    <source>
        <strain evidence="3 4">HP15-B</strain>
    </source>
</reference>
<name>A0ABX8IPE9_9GAMM</name>
<dbReference type="Gene3D" id="6.20.170.10">
    <property type="match status" value="1"/>
</dbReference>
<dbReference type="Pfam" id="PF04717">
    <property type="entry name" value="Phage_base_V"/>
    <property type="match status" value="1"/>
</dbReference>
<keyword evidence="4" id="KW-1185">Reference proteome</keyword>
<dbReference type="Proteomes" id="UP000683442">
    <property type="component" value="Chromosome"/>
</dbReference>
<dbReference type="GeneID" id="78559267"/>
<dbReference type="Gene3D" id="6.20.150.10">
    <property type="match status" value="1"/>
</dbReference>
<feature type="region of interest" description="Disordered" evidence="1">
    <location>
        <begin position="235"/>
        <end position="261"/>
    </location>
</feature>
<dbReference type="Gene3D" id="2.40.50.230">
    <property type="entry name" value="Gp5 N-terminal domain"/>
    <property type="match status" value="1"/>
</dbReference>
<accession>A0ABX8IPE9</accession>
<feature type="compositionally biased region" description="Gly residues" evidence="1">
    <location>
        <begin position="252"/>
        <end position="261"/>
    </location>
</feature>
<evidence type="ECO:0000259" key="2">
    <source>
        <dbReference type="Pfam" id="PF04717"/>
    </source>
</evidence>
<dbReference type="NCBIfam" id="TIGR01644">
    <property type="entry name" value="phage_P2_V"/>
    <property type="match status" value="1"/>
</dbReference>
<sequence>MDNWALSDIERRLANVIRFGVVDQLDETGALVRVRSGGILTDWLRWRTNRAGPDSDWWALEPGEQVILLAPNGELNQAVVIGSINQLAYPAPGNRKALHRVKYQDGTTKDYDRSASIDRTTYPDGTVIEYDASAGKYSLQFSGGTSIEVEAASGNVLADITGNVEATVAGSMTADVAASAEITSPTVTINGTVNINGTLNLAGALVAAPGAGGAGSGASLQGDFDIQGTLDVTGGDVTADGTSLKSHTHPGDSGGTTGPPN</sequence>
<dbReference type="InterPro" id="IPR037026">
    <property type="entry name" value="Vgr_OB-fold_dom_sf"/>
</dbReference>
<proteinExistence type="predicted"/>
<organism evidence="3 4">
    <name type="scientific">Marinobacter adhaerens</name>
    <dbReference type="NCBI Taxonomy" id="1033846"/>
    <lineage>
        <taxon>Bacteria</taxon>
        <taxon>Pseudomonadati</taxon>
        <taxon>Pseudomonadota</taxon>
        <taxon>Gammaproteobacteria</taxon>
        <taxon>Pseudomonadales</taxon>
        <taxon>Marinobacteraceae</taxon>
        <taxon>Marinobacter</taxon>
    </lineage>
</organism>
<dbReference type="EMBL" id="CP076686">
    <property type="protein sequence ID" value="QWV14419.1"/>
    <property type="molecule type" value="Genomic_DNA"/>
</dbReference>
<evidence type="ECO:0000313" key="4">
    <source>
        <dbReference type="Proteomes" id="UP000683442"/>
    </source>
</evidence>
<gene>
    <name evidence="3" type="ORF">KQ249_07450</name>
</gene>
<evidence type="ECO:0000313" key="3">
    <source>
        <dbReference type="EMBL" id="QWV14419.1"/>
    </source>
</evidence>
<feature type="domain" description="Gp5/Type VI secretion system Vgr protein OB-fold" evidence="2">
    <location>
        <begin position="20"/>
        <end position="83"/>
    </location>
</feature>
<dbReference type="RefSeq" id="WP_014576182.1">
    <property type="nucleotide sequence ID" value="NZ_CP076686.1"/>
</dbReference>
<dbReference type="InterPro" id="IPR013046">
    <property type="entry name" value="GpV/Gp45"/>
</dbReference>
<protein>
    <submittedName>
        <fullName evidence="3">Phage baseplate assembly protein V</fullName>
    </submittedName>
</protein>
<evidence type="ECO:0000256" key="1">
    <source>
        <dbReference type="SAM" id="MobiDB-lite"/>
    </source>
</evidence>